<organism evidence="9 10">
    <name type="scientific">Esox lucius</name>
    <name type="common">Northern pike</name>
    <dbReference type="NCBI Taxonomy" id="8010"/>
    <lineage>
        <taxon>Eukaryota</taxon>
        <taxon>Metazoa</taxon>
        <taxon>Chordata</taxon>
        <taxon>Craniata</taxon>
        <taxon>Vertebrata</taxon>
        <taxon>Euteleostomi</taxon>
        <taxon>Actinopterygii</taxon>
        <taxon>Neopterygii</taxon>
        <taxon>Teleostei</taxon>
        <taxon>Protacanthopterygii</taxon>
        <taxon>Esociformes</taxon>
        <taxon>Esocidae</taxon>
        <taxon>Esox</taxon>
    </lineage>
</organism>
<evidence type="ECO:0000256" key="5">
    <source>
        <dbReference type="ARBA" id="ARBA00022989"/>
    </source>
</evidence>
<protein>
    <recommendedName>
        <fullName evidence="8">G-protein coupled receptors family 1 profile domain-containing protein</fullName>
    </recommendedName>
</protein>
<dbReference type="GO" id="GO:0005886">
    <property type="term" value="C:plasma membrane"/>
    <property type="evidence" value="ECO:0007669"/>
    <property type="project" value="TreeGrafter"/>
</dbReference>
<evidence type="ECO:0000313" key="10">
    <source>
        <dbReference type="Proteomes" id="UP000265140"/>
    </source>
</evidence>
<keyword evidence="6 7" id="KW-0472">Membrane</keyword>
<evidence type="ECO:0000256" key="1">
    <source>
        <dbReference type="ARBA" id="ARBA00004370"/>
    </source>
</evidence>
<feature type="transmembrane region" description="Helical" evidence="7">
    <location>
        <begin position="71"/>
        <end position="93"/>
    </location>
</feature>
<evidence type="ECO:0000259" key="8">
    <source>
        <dbReference type="PROSITE" id="PS50262"/>
    </source>
</evidence>
<name>A0A3P8Y645_ESOLU</name>
<keyword evidence="5 7" id="KW-1133">Transmembrane helix</keyword>
<evidence type="ECO:0000256" key="7">
    <source>
        <dbReference type="SAM" id="Phobius"/>
    </source>
</evidence>
<keyword evidence="10" id="KW-1185">Reference proteome</keyword>
<keyword evidence="2" id="KW-0433">Leucine-rich repeat</keyword>
<dbReference type="SUPFAM" id="SSF81321">
    <property type="entry name" value="Family A G protein-coupled receptor-like"/>
    <property type="match status" value="1"/>
</dbReference>
<keyword evidence="3 7" id="KW-0812">Transmembrane</keyword>
<proteinExistence type="predicted"/>
<accession>A0A3P8Y645</accession>
<dbReference type="PANTHER" id="PTHR24372:SF1">
    <property type="entry name" value="LUTROPIN-CHORIOGONADOTROPIC HORMONE RECEPTOR"/>
    <property type="match status" value="1"/>
</dbReference>
<dbReference type="OMA" id="EAYCCEN"/>
<dbReference type="GeneTree" id="ENSGT00940000157364"/>
<dbReference type="InterPro" id="IPR000276">
    <property type="entry name" value="GPCR_Rhodpsn"/>
</dbReference>
<dbReference type="GO" id="GO:0008528">
    <property type="term" value="F:G protein-coupled peptide receptor activity"/>
    <property type="evidence" value="ECO:0007669"/>
    <property type="project" value="TreeGrafter"/>
</dbReference>
<dbReference type="GO" id="GO:0004964">
    <property type="term" value="F:luteinizing hormone receptor activity"/>
    <property type="evidence" value="ECO:0007669"/>
    <property type="project" value="TreeGrafter"/>
</dbReference>
<evidence type="ECO:0000256" key="3">
    <source>
        <dbReference type="ARBA" id="ARBA00022692"/>
    </source>
</evidence>
<dbReference type="InterPro" id="IPR017452">
    <property type="entry name" value="GPCR_Rhodpsn_7TM"/>
</dbReference>
<dbReference type="InterPro" id="IPR002131">
    <property type="entry name" value="Gphrmn_rcpt_fam"/>
</dbReference>
<dbReference type="GO" id="GO:0001541">
    <property type="term" value="P:ovarian follicle development"/>
    <property type="evidence" value="ECO:0007669"/>
    <property type="project" value="TreeGrafter"/>
</dbReference>
<dbReference type="Pfam" id="PF00001">
    <property type="entry name" value="7tm_1"/>
    <property type="match status" value="1"/>
</dbReference>
<dbReference type="AlphaFoldDB" id="A0A3P8Y645"/>
<dbReference type="GO" id="GO:0009755">
    <property type="term" value="P:hormone-mediated signaling pathway"/>
    <property type="evidence" value="ECO:0007669"/>
    <property type="project" value="TreeGrafter"/>
</dbReference>
<feature type="transmembrane region" description="Helical" evidence="7">
    <location>
        <begin position="105"/>
        <end position="125"/>
    </location>
</feature>
<dbReference type="PROSITE" id="PS50262">
    <property type="entry name" value="G_PROTEIN_RECEP_F1_2"/>
    <property type="match status" value="1"/>
</dbReference>
<dbReference type="STRING" id="8010.ENSELUP00000012151"/>
<dbReference type="Ensembl" id="ENSELUT00000020372.3">
    <property type="protein sequence ID" value="ENSELUP00000012151.3"/>
    <property type="gene ID" value="ENSELUG00000012425.3"/>
</dbReference>
<evidence type="ECO:0000256" key="4">
    <source>
        <dbReference type="ARBA" id="ARBA00022737"/>
    </source>
</evidence>
<reference evidence="10" key="1">
    <citation type="journal article" date="2014" name="PLoS ONE">
        <title>The genome and linkage map of the northern pike (Esox lucius): conserved synteny revealed between the salmonid sister group and the Neoteleostei.</title>
        <authorList>
            <person name="Rondeau E.B."/>
            <person name="Minkley D.R."/>
            <person name="Leong J.S."/>
            <person name="Messmer A.M."/>
            <person name="Jantzen J.R."/>
            <person name="von Schalburg K.R."/>
            <person name="Lemon C."/>
            <person name="Bird N.H."/>
            <person name="Koop B.F."/>
        </authorList>
    </citation>
    <scope>NUCLEOTIDE SEQUENCE</scope>
</reference>
<reference evidence="9" key="2">
    <citation type="submission" date="2020-02" db="EMBL/GenBank/DDBJ databases">
        <title>Esox lucius (northern pike) genome, fEsoLuc1, primary haplotype.</title>
        <authorList>
            <person name="Myers G."/>
            <person name="Karagic N."/>
            <person name="Meyer A."/>
            <person name="Pippel M."/>
            <person name="Reichard M."/>
            <person name="Winkler S."/>
            <person name="Tracey A."/>
            <person name="Sims Y."/>
            <person name="Howe K."/>
            <person name="Rhie A."/>
            <person name="Formenti G."/>
            <person name="Durbin R."/>
            <person name="Fedrigo O."/>
            <person name="Jarvis E.D."/>
        </authorList>
    </citation>
    <scope>NUCLEOTIDE SEQUENCE [LARGE SCALE GENOMIC DNA]</scope>
</reference>
<dbReference type="InParanoid" id="A0A3P8Y645"/>
<evidence type="ECO:0000256" key="2">
    <source>
        <dbReference type="ARBA" id="ARBA00022614"/>
    </source>
</evidence>
<feature type="transmembrane region" description="Helical" evidence="7">
    <location>
        <begin position="27"/>
        <end position="50"/>
    </location>
</feature>
<comment type="subcellular location">
    <subcellularLocation>
        <location evidence="1">Membrane</location>
    </subcellularLocation>
</comment>
<dbReference type="GO" id="GO:0007200">
    <property type="term" value="P:phospholipase C-activating G protein-coupled receptor signaling pathway"/>
    <property type="evidence" value="ECO:0007669"/>
    <property type="project" value="TreeGrafter"/>
</dbReference>
<dbReference type="GO" id="GO:0022602">
    <property type="term" value="P:ovulation cycle process"/>
    <property type="evidence" value="ECO:0007669"/>
    <property type="project" value="TreeGrafter"/>
</dbReference>
<evidence type="ECO:0000256" key="6">
    <source>
        <dbReference type="ARBA" id="ARBA00023136"/>
    </source>
</evidence>
<reference evidence="9" key="3">
    <citation type="submission" date="2025-08" db="UniProtKB">
        <authorList>
            <consortium name="Ensembl"/>
        </authorList>
    </citation>
    <scope>IDENTIFICATION</scope>
</reference>
<keyword evidence="4" id="KW-0677">Repeat</keyword>
<dbReference type="GO" id="GO:0007189">
    <property type="term" value="P:adenylate cyclase-activating G protein-coupled receptor signaling pathway"/>
    <property type="evidence" value="ECO:0007669"/>
    <property type="project" value="TreeGrafter"/>
</dbReference>
<feature type="domain" description="G-protein coupled receptors family 1 profile" evidence="8">
    <location>
        <begin position="1"/>
        <end position="122"/>
    </location>
</feature>
<sequence length="191" mass="21935">MTIWMIQRRNGRSMCLPMNIETPLGQAFILLLFNVWAFVMVCICYISIYLDVQKPQFPSHSADAKIAKRMSVLIFTDFLCMAPFSFFAMSAAFKVPLITVTNSKILLVLFFPINSCANPFPYVIFTQAYRKDAYLLLSSMGLCHTKANMYQTEAYCCENVAKTSSEPLGTRRTTLRMDILPLQNQYLKENW</sequence>
<dbReference type="Gene3D" id="1.20.1070.10">
    <property type="entry name" value="Rhodopsin 7-helix transmembrane proteins"/>
    <property type="match status" value="1"/>
</dbReference>
<dbReference type="Proteomes" id="UP000265140">
    <property type="component" value="Chromosome 5"/>
</dbReference>
<dbReference type="PRINTS" id="PR00373">
    <property type="entry name" value="GLYCHORMONER"/>
</dbReference>
<dbReference type="PANTHER" id="PTHR24372">
    <property type="entry name" value="GLYCOPROTEIN HORMONE RECEPTOR"/>
    <property type="match status" value="1"/>
</dbReference>
<dbReference type="GO" id="GO:0008584">
    <property type="term" value="P:male gonad development"/>
    <property type="evidence" value="ECO:0007669"/>
    <property type="project" value="TreeGrafter"/>
</dbReference>
<evidence type="ECO:0000313" key="9">
    <source>
        <dbReference type="Ensembl" id="ENSELUP00000012151.3"/>
    </source>
</evidence>
<reference evidence="9" key="4">
    <citation type="submission" date="2025-09" db="UniProtKB">
        <authorList>
            <consortium name="Ensembl"/>
        </authorList>
    </citation>
    <scope>IDENTIFICATION</scope>
</reference>